<evidence type="ECO:0000259" key="5">
    <source>
        <dbReference type="Pfam" id="PF19335"/>
    </source>
</evidence>
<evidence type="ECO:0000259" key="7">
    <source>
        <dbReference type="Pfam" id="PF25919"/>
    </source>
</evidence>
<dbReference type="Pfam" id="PF19335">
    <property type="entry name" value="HMBD"/>
    <property type="match status" value="1"/>
</dbReference>
<sequence length="417" mass="45168">MKSANKIFAGALLLAGAIAAGYFSGKGAQPETVAQSTPAEKRVLYWYDPMSPDQHFSKAGKSPFMDMDLVPRYADAQTPQGGVMITARQQQNLGVRTAEVTRKVLNGQIHAFATVQNDQRNMQIIAARAGGLVEELYVSAPQQQVHKGQPLARLWIPEWAAAQQEYLAVRQLGDSALNAAARQRLALLFMPQQIIGEVERSGKPQPRVVIRAPENGYISRLAVRQGSQVASMQALFELASLDPLWIVIDYPASDAGNVTTGRLVTISAEGWPDRQFYGEVTELLPALDSNTRTLQARVTISNRDLKLKPGMTLSATIAADDAPQQVIAIPQEALISSGSDNRVLLAEDNGFFRPVAVTAGRSQDGWTEISLGLQPGQRVVTSGQFLIDSEASLRSGLAQMQEPESASAQAAPHKEHH</sequence>
<evidence type="ECO:0000259" key="8">
    <source>
        <dbReference type="Pfam" id="PF25954"/>
    </source>
</evidence>
<dbReference type="Pfam" id="PF25975">
    <property type="entry name" value="CzcB_C"/>
    <property type="match status" value="1"/>
</dbReference>
<dbReference type="InterPro" id="IPR058791">
    <property type="entry name" value="3HB_CusB"/>
</dbReference>
<evidence type="ECO:0000256" key="2">
    <source>
        <dbReference type="ARBA" id="ARBA00022448"/>
    </source>
</evidence>
<dbReference type="Proteomes" id="UP001195624">
    <property type="component" value="Unassembled WGS sequence"/>
</dbReference>
<dbReference type="Gene3D" id="2.40.420.20">
    <property type="match status" value="1"/>
</dbReference>
<dbReference type="Gene3D" id="6.10.140.730">
    <property type="match status" value="1"/>
</dbReference>
<accession>A0ABS4PFF7</accession>
<gene>
    <name evidence="10" type="ORF">J2125_004581</name>
</gene>
<proteinExistence type="inferred from homology"/>
<evidence type="ECO:0000256" key="3">
    <source>
        <dbReference type="SAM" id="MobiDB-lite"/>
    </source>
</evidence>
<dbReference type="SUPFAM" id="SSF111369">
    <property type="entry name" value="HlyD-like secretion proteins"/>
    <property type="match status" value="1"/>
</dbReference>
<name>A0ABS4PFF7_9GAMM</name>
<reference evidence="11" key="2">
    <citation type="submission" date="2023-07" db="EMBL/GenBank/DDBJ databases">
        <title>Genome mining of underrepresented organisms for secondary metabolites.</title>
        <authorList>
            <person name="D'Agostino P.M."/>
        </authorList>
    </citation>
    <scope>NUCLEOTIDE SEQUENCE [LARGE SCALE GENOMIC DNA]</scope>
    <source>
        <strain evidence="11">WS4403</strain>
    </source>
</reference>
<dbReference type="RefSeq" id="WP_017802331.1">
    <property type="nucleotide sequence ID" value="NZ_JAGGMQ010000001.1"/>
</dbReference>
<dbReference type="NCBIfam" id="TIGR01730">
    <property type="entry name" value="RND_mfp"/>
    <property type="match status" value="1"/>
</dbReference>
<dbReference type="Pfam" id="PF25954">
    <property type="entry name" value="Beta-barrel_RND_2"/>
    <property type="match status" value="1"/>
</dbReference>
<reference evidence="10 11" key="1">
    <citation type="submission" date="2021-03" db="EMBL/GenBank/DDBJ databases">
        <authorList>
            <person name="D'Agostino P."/>
            <person name="Huntemann M."/>
            <person name="Clum A."/>
            <person name="Spunde A."/>
            <person name="Palaniappan K."/>
            <person name="Ritter S."/>
            <person name="Mikhailova N."/>
            <person name="Chen I.-M."/>
            <person name="Stamatis D."/>
            <person name="Reddy T."/>
            <person name="O'Malley R."/>
            <person name="Daum C."/>
            <person name="Shapiro N."/>
            <person name="Ivanova N."/>
            <person name="Kyrpides N."/>
            <person name="Woyke T."/>
        </authorList>
    </citation>
    <scope>NUCLEOTIDE SEQUENCE [LARGE SCALE GENOMIC DNA]</scope>
    <source>
        <strain evidence="10 11">WS4403</strain>
    </source>
</reference>
<evidence type="ECO:0000313" key="11">
    <source>
        <dbReference type="Proteomes" id="UP001195624"/>
    </source>
</evidence>
<comment type="caution">
    <text evidence="10">The sequence shown here is derived from an EMBL/GenBank/DDBJ whole genome shotgun (WGS) entry which is preliminary data.</text>
</comment>
<protein>
    <submittedName>
        <fullName evidence="10">Cu(I)/Ag(I) efflux system membrane fusion protein</fullName>
    </submittedName>
</protein>
<evidence type="ECO:0000256" key="1">
    <source>
        <dbReference type="ARBA" id="ARBA00009477"/>
    </source>
</evidence>
<feature type="chain" id="PRO_5045717608" evidence="4">
    <location>
        <begin position="20"/>
        <end position="417"/>
    </location>
</feature>
<dbReference type="PANTHER" id="PTHR30097:SF15">
    <property type="entry name" value="CATION EFFLUX SYSTEM PROTEIN CUSB"/>
    <property type="match status" value="1"/>
</dbReference>
<keyword evidence="4" id="KW-0732">Signal</keyword>
<dbReference type="InterPro" id="IPR006143">
    <property type="entry name" value="RND_pump_MFP"/>
</dbReference>
<feature type="domain" description="Heavy metal binding" evidence="5">
    <location>
        <begin position="45"/>
        <end position="71"/>
    </location>
</feature>
<evidence type="ECO:0000259" key="9">
    <source>
        <dbReference type="Pfam" id="PF25975"/>
    </source>
</evidence>
<dbReference type="InterPro" id="IPR058792">
    <property type="entry name" value="Beta-barrel_RND_2"/>
</dbReference>
<dbReference type="Pfam" id="PF25919">
    <property type="entry name" value="BSH_CusB"/>
    <property type="match status" value="1"/>
</dbReference>
<dbReference type="EMBL" id="JAGGMQ010000001">
    <property type="protein sequence ID" value="MBP2171389.1"/>
    <property type="molecule type" value="Genomic_DNA"/>
</dbReference>
<dbReference type="Pfam" id="PF25869">
    <property type="entry name" value="3HB_CusB"/>
    <property type="match status" value="1"/>
</dbReference>
<dbReference type="InterPro" id="IPR051909">
    <property type="entry name" value="MFP_Cation_Efflux"/>
</dbReference>
<feature type="region of interest" description="Disordered" evidence="3">
    <location>
        <begin position="396"/>
        <end position="417"/>
    </location>
</feature>
<dbReference type="InterPro" id="IPR058649">
    <property type="entry name" value="CzcB_C"/>
</dbReference>
<evidence type="ECO:0000313" key="10">
    <source>
        <dbReference type="EMBL" id="MBP2171389.1"/>
    </source>
</evidence>
<comment type="similarity">
    <text evidence="1">Belongs to the membrane fusion protein (MFP) (TC 8.A.1) family.</text>
</comment>
<feature type="domain" description="CzcB-like C-terminal circularly permuted SH3-like" evidence="9">
    <location>
        <begin position="327"/>
        <end position="387"/>
    </location>
</feature>
<evidence type="ECO:0000259" key="6">
    <source>
        <dbReference type="Pfam" id="PF25869"/>
    </source>
</evidence>
<keyword evidence="2" id="KW-0813">Transport</keyword>
<feature type="domain" description="CusB-like three alpha-helical bundle" evidence="6">
    <location>
        <begin position="158"/>
        <end position="206"/>
    </location>
</feature>
<organism evidence="10 11">
    <name type="scientific">Winslowiella toletana</name>
    <dbReference type="NCBI Taxonomy" id="92490"/>
    <lineage>
        <taxon>Bacteria</taxon>
        <taxon>Pseudomonadati</taxon>
        <taxon>Pseudomonadota</taxon>
        <taxon>Gammaproteobacteria</taxon>
        <taxon>Enterobacterales</taxon>
        <taxon>Erwiniaceae</taxon>
        <taxon>Winslowiella</taxon>
    </lineage>
</organism>
<dbReference type="InterPro" id="IPR058790">
    <property type="entry name" value="BSH_CusB"/>
</dbReference>
<dbReference type="Gene3D" id="2.40.30.170">
    <property type="match status" value="1"/>
</dbReference>
<dbReference type="PANTHER" id="PTHR30097">
    <property type="entry name" value="CATION EFFLUX SYSTEM PROTEIN CUSB"/>
    <property type="match status" value="1"/>
</dbReference>
<feature type="domain" description="CusB-like barrel-sandwich hybrid" evidence="7">
    <location>
        <begin position="123"/>
        <end position="238"/>
    </location>
</feature>
<keyword evidence="11" id="KW-1185">Reference proteome</keyword>
<evidence type="ECO:0000256" key="4">
    <source>
        <dbReference type="SAM" id="SignalP"/>
    </source>
</evidence>
<feature type="signal peptide" evidence="4">
    <location>
        <begin position="1"/>
        <end position="19"/>
    </location>
</feature>
<dbReference type="InterPro" id="IPR045800">
    <property type="entry name" value="HMBD"/>
</dbReference>
<feature type="domain" description="CusB-like beta-barrel" evidence="8">
    <location>
        <begin position="243"/>
        <end position="319"/>
    </location>
</feature>